<evidence type="ECO:0000256" key="1">
    <source>
        <dbReference type="SAM" id="Phobius"/>
    </source>
</evidence>
<evidence type="ECO:0000313" key="2">
    <source>
        <dbReference type="EMBL" id="KGJ53636.1"/>
    </source>
</evidence>
<evidence type="ECO:0000313" key="3">
    <source>
        <dbReference type="EMBL" id="MZH54636.1"/>
    </source>
</evidence>
<dbReference type="Proteomes" id="UP000030008">
    <property type="component" value="Unassembled WGS sequence"/>
</dbReference>
<protein>
    <recommendedName>
        <fullName evidence="5">Histidine kinase</fullName>
    </recommendedName>
</protein>
<dbReference type="Proteomes" id="UP000604383">
    <property type="component" value="Unassembled WGS sequence"/>
</dbReference>
<feature type="transmembrane region" description="Helical" evidence="1">
    <location>
        <begin position="65"/>
        <end position="87"/>
    </location>
</feature>
<feature type="transmembrane region" description="Helical" evidence="1">
    <location>
        <begin position="30"/>
        <end position="53"/>
    </location>
</feature>
<keyword evidence="1" id="KW-1133">Transmembrane helix</keyword>
<gene>
    <name evidence="2" type="ORF">CIAN88_07565</name>
    <name evidence="3" type="ORF">GT664_02430</name>
</gene>
<proteinExistence type="predicted"/>
<reference evidence="3" key="2">
    <citation type="journal article" date="2019" name="Nat. Med.">
        <title>A library of human gut bacterial isolates paired with longitudinal multiomics data enables mechanistic microbiome research.</title>
        <authorList>
            <person name="Poyet M."/>
            <person name="Groussin M."/>
            <person name="Gibbons S.M."/>
            <person name="Avila-Pacheco J."/>
            <person name="Jiang X."/>
            <person name="Kearney S.M."/>
            <person name="Perrotta A.R."/>
            <person name="Berdy B."/>
            <person name="Zhao S."/>
            <person name="Lieberman T.D."/>
            <person name="Swanson P.K."/>
            <person name="Smith M."/>
            <person name="Roesemann S."/>
            <person name="Alexander J.E."/>
            <person name="Rich S.A."/>
            <person name="Livny J."/>
            <person name="Vlamakis H."/>
            <person name="Clish C."/>
            <person name="Bullock K."/>
            <person name="Deik A."/>
            <person name="Scott J."/>
            <person name="Pierce K.A."/>
            <person name="Xavier R.J."/>
            <person name="Alm E.J."/>
        </authorList>
    </citation>
    <scope>NUCLEOTIDE SEQUENCE</scope>
    <source>
        <strain evidence="3">BIOML-A12</strain>
    </source>
</reference>
<keyword evidence="1" id="KW-0812">Transmembrane</keyword>
<dbReference type="AlphaFoldDB" id="A0A099I7U2"/>
<name>A0A099I7U2_CLOIN</name>
<dbReference type="EMBL" id="WWTN01000003">
    <property type="protein sequence ID" value="MZH54636.1"/>
    <property type="molecule type" value="Genomic_DNA"/>
</dbReference>
<evidence type="ECO:0008006" key="5">
    <source>
        <dbReference type="Google" id="ProtNLM"/>
    </source>
</evidence>
<keyword evidence="1" id="KW-0472">Membrane</keyword>
<organism evidence="2 4">
    <name type="scientific">Clostridium innocuum</name>
    <dbReference type="NCBI Taxonomy" id="1522"/>
    <lineage>
        <taxon>Bacteria</taxon>
        <taxon>Bacillati</taxon>
        <taxon>Bacillota</taxon>
        <taxon>Clostridia</taxon>
        <taxon>Eubacteriales</taxon>
        <taxon>Clostridiaceae</taxon>
        <taxon>Clostridium</taxon>
    </lineage>
</organism>
<sequence length="94" mass="10665">MIRCLTLAFGIMLMTRGVLLLLHVKQRSALWLYGVGVLFMSCYTLLALDTYVFHVMQWFPGIIRYPLFSLYGISYLLFALPGIFLHVGSSGNDV</sequence>
<dbReference type="EMBL" id="JQIF01000035">
    <property type="protein sequence ID" value="KGJ53636.1"/>
    <property type="molecule type" value="Genomic_DNA"/>
</dbReference>
<reference evidence="2 4" key="1">
    <citation type="submission" date="2014-08" db="EMBL/GenBank/DDBJ databases">
        <title>Clostridium innocuum, an unnegligible vancomycin-resistant pathogen causing extra-intestinal infections.</title>
        <authorList>
            <person name="Feng Y."/>
            <person name="Chiu C.-H."/>
        </authorList>
    </citation>
    <scope>NUCLEOTIDE SEQUENCE [LARGE SCALE GENOMIC DNA]</scope>
    <source>
        <strain evidence="2 4">AN88</strain>
    </source>
</reference>
<evidence type="ECO:0000313" key="4">
    <source>
        <dbReference type="Proteomes" id="UP000030008"/>
    </source>
</evidence>
<accession>A0A099I7U2</accession>
<comment type="caution">
    <text evidence="2">The sequence shown here is derived from an EMBL/GenBank/DDBJ whole genome shotgun (WGS) entry which is preliminary data.</text>
</comment>